<sequence length="61" mass="6277">MAAPAPPAGEYGASAIYGSMLRAILHRGLTHLTNRFTGMDEEDTTLLGPPSAAARTAPPSP</sequence>
<feature type="region of interest" description="Disordered" evidence="1">
    <location>
        <begin position="39"/>
        <end position="61"/>
    </location>
</feature>
<reference evidence="3" key="1">
    <citation type="submission" date="2023-07" db="EMBL/GenBank/DDBJ databases">
        <title>30 novel species of actinomycetes from the DSMZ collection.</title>
        <authorList>
            <person name="Nouioui I."/>
        </authorList>
    </citation>
    <scope>NUCLEOTIDE SEQUENCE [LARGE SCALE GENOMIC DNA]</scope>
    <source>
        <strain evidence="3">DSM 44938</strain>
    </source>
</reference>
<organism evidence="2 3">
    <name type="scientific">Streptomyces litchfieldiae</name>
    <dbReference type="NCBI Taxonomy" id="3075543"/>
    <lineage>
        <taxon>Bacteria</taxon>
        <taxon>Bacillati</taxon>
        <taxon>Actinomycetota</taxon>
        <taxon>Actinomycetes</taxon>
        <taxon>Kitasatosporales</taxon>
        <taxon>Streptomycetaceae</taxon>
        <taxon>Streptomyces</taxon>
    </lineage>
</organism>
<dbReference type="RefSeq" id="WP_311708463.1">
    <property type="nucleotide sequence ID" value="NZ_JAVREL010000031.1"/>
</dbReference>
<evidence type="ECO:0000313" key="2">
    <source>
        <dbReference type="EMBL" id="MDT0347336.1"/>
    </source>
</evidence>
<keyword evidence="3" id="KW-1185">Reference proteome</keyword>
<dbReference type="Proteomes" id="UP001183246">
    <property type="component" value="Unassembled WGS sequence"/>
</dbReference>
<feature type="compositionally biased region" description="Low complexity" evidence="1">
    <location>
        <begin position="49"/>
        <end position="61"/>
    </location>
</feature>
<dbReference type="EMBL" id="JAVREL010000031">
    <property type="protein sequence ID" value="MDT0347336.1"/>
    <property type="molecule type" value="Genomic_DNA"/>
</dbReference>
<evidence type="ECO:0000256" key="1">
    <source>
        <dbReference type="SAM" id="MobiDB-lite"/>
    </source>
</evidence>
<protein>
    <submittedName>
        <fullName evidence="2">Uncharacterized protein</fullName>
    </submittedName>
</protein>
<name>A0ABU2N0B8_9ACTN</name>
<gene>
    <name evidence="2" type="ORF">RM590_32885</name>
</gene>
<proteinExistence type="predicted"/>
<comment type="caution">
    <text evidence="2">The sequence shown here is derived from an EMBL/GenBank/DDBJ whole genome shotgun (WGS) entry which is preliminary data.</text>
</comment>
<accession>A0ABU2N0B8</accession>
<evidence type="ECO:0000313" key="3">
    <source>
        <dbReference type="Proteomes" id="UP001183246"/>
    </source>
</evidence>